<dbReference type="EMBL" id="LAZR01025219">
    <property type="protein sequence ID" value="KKL72609.1"/>
    <property type="molecule type" value="Genomic_DNA"/>
</dbReference>
<evidence type="ECO:0000313" key="2">
    <source>
        <dbReference type="EMBL" id="KKL72609.1"/>
    </source>
</evidence>
<sequence>MTEFPQMRKKGVDRKGMPPHRRPKAPPRPTNEEIKVTDCNHFWHSNSGRGGDLVFRRNRQLSA</sequence>
<gene>
    <name evidence="2" type="ORF">LCGC14_2083160</name>
</gene>
<name>A0A0F9EF76_9ZZZZ</name>
<accession>A0A0F9EF76</accession>
<feature type="region of interest" description="Disordered" evidence="1">
    <location>
        <begin position="1"/>
        <end position="33"/>
    </location>
</feature>
<evidence type="ECO:0000256" key="1">
    <source>
        <dbReference type="SAM" id="MobiDB-lite"/>
    </source>
</evidence>
<comment type="caution">
    <text evidence="2">The sequence shown here is derived from an EMBL/GenBank/DDBJ whole genome shotgun (WGS) entry which is preliminary data.</text>
</comment>
<protein>
    <submittedName>
        <fullName evidence="2">Uncharacterized protein</fullName>
    </submittedName>
</protein>
<feature type="non-terminal residue" evidence="2">
    <location>
        <position position="63"/>
    </location>
</feature>
<organism evidence="2">
    <name type="scientific">marine sediment metagenome</name>
    <dbReference type="NCBI Taxonomy" id="412755"/>
    <lineage>
        <taxon>unclassified sequences</taxon>
        <taxon>metagenomes</taxon>
        <taxon>ecological metagenomes</taxon>
    </lineage>
</organism>
<proteinExistence type="predicted"/>
<reference evidence="2" key="1">
    <citation type="journal article" date="2015" name="Nature">
        <title>Complex archaea that bridge the gap between prokaryotes and eukaryotes.</title>
        <authorList>
            <person name="Spang A."/>
            <person name="Saw J.H."/>
            <person name="Jorgensen S.L."/>
            <person name="Zaremba-Niedzwiedzka K."/>
            <person name="Martijn J."/>
            <person name="Lind A.E."/>
            <person name="van Eijk R."/>
            <person name="Schleper C."/>
            <person name="Guy L."/>
            <person name="Ettema T.J."/>
        </authorList>
    </citation>
    <scope>NUCLEOTIDE SEQUENCE</scope>
</reference>
<feature type="compositionally biased region" description="Basic residues" evidence="1">
    <location>
        <begin position="7"/>
        <end position="25"/>
    </location>
</feature>
<dbReference type="AlphaFoldDB" id="A0A0F9EF76"/>